<dbReference type="GO" id="GO:0080115">
    <property type="term" value="F:myosin XI tail binding"/>
    <property type="evidence" value="ECO:0007669"/>
    <property type="project" value="UniProtKB-ARBA"/>
</dbReference>
<keyword evidence="3 6" id="KW-1133">Transmembrane helix</keyword>
<evidence type="ECO:0000256" key="1">
    <source>
        <dbReference type="ARBA" id="ARBA00004370"/>
    </source>
</evidence>
<feature type="coiled-coil region" evidence="5">
    <location>
        <begin position="594"/>
        <end position="621"/>
    </location>
</feature>
<comment type="caution">
    <text evidence="8">The sequence shown here is derived from an EMBL/GenBank/DDBJ whole genome shotgun (WGS) entry which is preliminary data.</text>
</comment>
<organism evidence="8 9">
    <name type="scientific">Quercus rubra</name>
    <name type="common">Northern red oak</name>
    <name type="synonym">Quercus borealis</name>
    <dbReference type="NCBI Taxonomy" id="3512"/>
    <lineage>
        <taxon>Eukaryota</taxon>
        <taxon>Viridiplantae</taxon>
        <taxon>Streptophyta</taxon>
        <taxon>Embryophyta</taxon>
        <taxon>Tracheophyta</taxon>
        <taxon>Spermatophyta</taxon>
        <taxon>Magnoliopsida</taxon>
        <taxon>eudicotyledons</taxon>
        <taxon>Gunneridae</taxon>
        <taxon>Pentapetalae</taxon>
        <taxon>rosids</taxon>
        <taxon>fabids</taxon>
        <taxon>Fagales</taxon>
        <taxon>Fagaceae</taxon>
        <taxon>Quercus</taxon>
    </lineage>
</organism>
<dbReference type="PROSITE" id="PS51775">
    <property type="entry name" value="GTD_BINDING"/>
    <property type="match status" value="1"/>
</dbReference>
<keyword evidence="2 6" id="KW-0812">Transmembrane</keyword>
<feature type="domain" description="GTD-binding" evidence="7">
    <location>
        <begin position="260"/>
        <end position="358"/>
    </location>
</feature>
<keyword evidence="9" id="KW-1185">Reference proteome</keyword>
<evidence type="ECO:0000256" key="2">
    <source>
        <dbReference type="ARBA" id="ARBA00022692"/>
    </source>
</evidence>
<dbReference type="AlphaFoldDB" id="A0AAN7ELN6"/>
<gene>
    <name evidence="8" type="ORF">RGQ29_031752</name>
</gene>
<comment type="subcellular location">
    <subcellularLocation>
        <location evidence="1">Membrane</location>
    </subcellularLocation>
</comment>
<evidence type="ECO:0000256" key="4">
    <source>
        <dbReference type="ARBA" id="ARBA00023136"/>
    </source>
</evidence>
<sequence>MDFRIQPVHSWTFGGLIAAFLHLSLAYFLLCVSVYVFFTSKFLSFFGLYLPCPCNGVFGYKNSNLCWHTLLFHWPTAIIYSVLNSALSKSPFDFKNQGCSLDRKLVIKGSCENGVLELEGEASCSSSFHSPLLQNCVAKGKRVLDLKKMPGTRRRRKASLGSRKFSSVLPNDDSRSVVAANFPYDGSEMRGKDSESLGCEPVREDDSPGEIIGPISIEVGERNQHSFELSGSCDEGTSSSVASYITNAPDNTEIVRNEVYNIRMLELALEEEKAARAALILELEKERAAAASAADEAMSKISRLHQDKASVEMESRQYQRMIEEKCDYDEEEMNILKEILVRREIENHFLEKKIEEYRQMSLLENEMPTGDINDKMDNWGQRPSSSLDLIDNKQPMLQIENNMLIGKKVGNRAKWSSNYEAPLVEKQSQIQGYSLLEKNVFFAGKENENMDNSIECQEMTSEATQICNGIDTNFSFDGEELEKYRNDKDQAGSNHHCSMPDTEPVVYDVHVVDDKHETSKDQSGSSIRNVVDEPKDCAVPLGASGDWTRETLSDHPIIGRTVTEPNIHKGSFDMSDKFSVLSHSQCKSLLSDEKSKLDIGIEQLTERLQVLQEEKEELTFYLENGDGEKDN</sequence>
<evidence type="ECO:0000259" key="7">
    <source>
        <dbReference type="PROSITE" id="PS51775"/>
    </source>
</evidence>
<reference evidence="8 9" key="1">
    <citation type="journal article" date="2023" name="G3 (Bethesda)">
        <title>A haplotype-resolved chromosome-scale genome for Quercus rubra L. provides insights into the genetics of adaptive traits for red oak species.</title>
        <authorList>
            <person name="Kapoor B."/>
            <person name="Jenkins J."/>
            <person name="Schmutz J."/>
            <person name="Zhebentyayeva T."/>
            <person name="Kuelheim C."/>
            <person name="Coggeshall M."/>
            <person name="Heim C."/>
            <person name="Lasky J.R."/>
            <person name="Leites L."/>
            <person name="Islam-Faridi N."/>
            <person name="Romero-Severson J."/>
            <person name="DeLeo V.L."/>
            <person name="Lucas S.M."/>
            <person name="Lazic D."/>
            <person name="Gailing O."/>
            <person name="Carlson J."/>
            <person name="Staton M."/>
        </authorList>
    </citation>
    <scope>NUCLEOTIDE SEQUENCE [LARGE SCALE GENOMIC DNA]</scope>
    <source>
        <strain evidence="8">Pseudo-F2</strain>
    </source>
</reference>
<evidence type="ECO:0000313" key="8">
    <source>
        <dbReference type="EMBL" id="KAK4573937.1"/>
    </source>
</evidence>
<dbReference type="Pfam" id="PF04576">
    <property type="entry name" value="Zein-binding"/>
    <property type="match status" value="1"/>
</dbReference>
<evidence type="ECO:0000256" key="5">
    <source>
        <dbReference type="SAM" id="Coils"/>
    </source>
</evidence>
<keyword evidence="5" id="KW-0175">Coiled coil</keyword>
<evidence type="ECO:0000256" key="6">
    <source>
        <dbReference type="SAM" id="Phobius"/>
    </source>
</evidence>
<dbReference type="PANTHER" id="PTHR31422:SF44">
    <property type="entry name" value="GTD-BINDING DOMAIN-CONTAINING PROTEIN"/>
    <property type="match status" value="1"/>
</dbReference>
<dbReference type="Proteomes" id="UP001324115">
    <property type="component" value="Unassembled WGS sequence"/>
</dbReference>
<dbReference type="InterPro" id="IPR007656">
    <property type="entry name" value="GTD-bd"/>
</dbReference>
<feature type="coiled-coil region" evidence="5">
    <location>
        <begin position="262"/>
        <end position="300"/>
    </location>
</feature>
<feature type="transmembrane region" description="Helical" evidence="6">
    <location>
        <begin position="12"/>
        <end position="38"/>
    </location>
</feature>
<keyword evidence="4 6" id="KW-0472">Membrane</keyword>
<evidence type="ECO:0000313" key="9">
    <source>
        <dbReference type="Proteomes" id="UP001324115"/>
    </source>
</evidence>
<accession>A0AAN7ELN6</accession>
<protein>
    <recommendedName>
        <fullName evidence="7">GTD-binding domain-containing protein</fullName>
    </recommendedName>
</protein>
<dbReference type="GO" id="GO:0016020">
    <property type="term" value="C:membrane"/>
    <property type="evidence" value="ECO:0007669"/>
    <property type="project" value="UniProtKB-SubCell"/>
</dbReference>
<dbReference type="EMBL" id="JAXUIC010000009">
    <property type="protein sequence ID" value="KAK4573937.1"/>
    <property type="molecule type" value="Genomic_DNA"/>
</dbReference>
<dbReference type="PANTHER" id="PTHR31422">
    <property type="entry name" value="BNAANNG28530D PROTEIN"/>
    <property type="match status" value="1"/>
</dbReference>
<name>A0AAN7ELN6_QUERU</name>
<proteinExistence type="predicted"/>
<evidence type="ECO:0000256" key="3">
    <source>
        <dbReference type="ARBA" id="ARBA00022989"/>
    </source>
</evidence>